<keyword evidence="2" id="KW-1185">Reference proteome</keyword>
<protein>
    <submittedName>
        <fullName evidence="1">Uncharacterized protein</fullName>
    </submittedName>
</protein>
<dbReference type="Proteomes" id="UP000276133">
    <property type="component" value="Unassembled WGS sequence"/>
</dbReference>
<reference evidence="1 2" key="1">
    <citation type="journal article" date="2018" name="Sci. Rep.">
        <title>Genomic signatures of local adaptation to the degree of environmental predictability in rotifers.</title>
        <authorList>
            <person name="Franch-Gras L."/>
            <person name="Hahn C."/>
            <person name="Garcia-Roger E.M."/>
            <person name="Carmona M.J."/>
            <person name="Serra M."/>
            <person name="Gomez A."/>
        </authorList>
    </citation>
    <scope>NUCLEOTIDE SEQUENCE [LARGE SCALE GENOMIC DNA]</scope>
    <source>
        <strain evidence="1">HYR1</strain>
    </source>
</reference>
<dbReference type="AlphaFoldDB" id="A0A3M7QJE6"/>
<sequence>MDFGKINFNFSINNDKKCVKIPKTLRCPKLFLIARNELDATLLQYKAQLLYLIQIRSKTLICLNVEHFLIDTIFSHLISFEFQFKWDGNI</sequence>
<dbReference type="EMBL" id="REGN01006049">
    <property type="protein sequence ID" value="RNA11078.1"/>
    <property type="molecule type" value="Genomic_DNA"/>
</dbReference>
<accession>A0A3M7QJE6</accession>
<gene>
    <name evidence="1" type="ORF">BpHYR1_018201</name>
</gene>
<evidence type="ECO:0000313" key="2">
    <source>
        <dbReference type="Proteomes" id="UP000276133"/>
    </source>
</evidence>
<proteinExistence type="predicted"/>
<name>A0A3M7QJE6_BRAPC</name>
<organism evidence="1 2">
    <name type="scientific">Brachionus plicatilis</name>
    <name type="common">Marine rotifer</name>
    <name type="synonym">Brachionus muelleri</name>
    <dbReference type="NCBI Taxonomy" id="10195"/>
    <lineage>
        <taxon>Eukaryota</taxon>
        <taxon>Metazoa</taxon>
        <taxon>Spiralia</taxon>
        <taxon>Gnathifera</taxon>
        <taxon>Rotifera</taxon>
        <taxon>Eurotatoria</taxon>
        <taxon>Monogononta</taxon>
        <taxon>Pseudotrocha</taxon>
        <taxon>Ploima</taxon>
        <taxon>Brachionidae</taxon>
        <taxon>Brachionus</taxon>
    </lineage>
</organism>
<evidence type="ECO:0000313" key="1">
    <source>
        <dbReference type="EMBL" id="RNA11078.1"/>
    </source>
</evidence>
<comment type="caution">
    <text evidence="1">The sequence shown here is derived from an EMBL/GenBank/DDBJ whole genome shotgun (WGS) entry which is preliminary data.</text>
</comment>